<dbReference type="Proteomes" id="UP000052167">
    <property type="component" value="Unassembled WGS sequence"/>
</dbReference>
<evidence type="ECO:0000256" key="1">
    <source>
        <dbReference type="ARBA" id="ARBA00023239"/>
    </source>
</evidence>
<name>A0A922P2D4_9HYPH</name>
<dbReference type="Pfam" id="PF04909">
    <property type="entry name" value="Amidohydro_2"/>
    <property type="match status" value="1"/>
</dbReference>
<reference evidence="3 4" key="1">
    <citation type="submission" date="2014-06" db="EMBL/GenBank/DDBJ databases">
        <title>Rhizobium pelagicum/R2-400B4.</title>
        <authorList>
            <person name="Kimes N.E."/>
            <person name="Lopez-Perez M."/>
        </authorList>
    </citation>
    <scope>NUCLEOTIDE SEQUENCE [LARGE SCALE GENOMIC DNA]</scope>
    <source>
        <strain evidence="3 4">R2-400B4</strain>
    </source>
</reference>
<evidence type="ECO:0000313" key="4">
    <source>
        <dbReference type="Proteomes" id="UP000052167"/>
    </source>
</evidence>
<dbReference type="GO" id="GO:0019748">
    <property type="term" value="P:secondary metabolic process"/>
    <property type="evidence" value="ECO:0007669"/>
    <property type="project" value="TreeGrafter"/>
</dbReference>
<dbReference type="GO" id="GO:0016831">
    <property type="term" value="F:carboxy-lyase activity"/>
    <property type="evidence" value="ECO:0007669"/>
    <property type="project" value="InterPro"/>
</dbReference>
<proteinExistence type="predicted"/>
<feature type="domain" description="Amidohydrolase-related" evidence="2">
    <location>
        <begin position="3"/>
        <end position="331"/>
    </location>
</feature>
<dbReference type="GO" id="GO:0016787">
    <property type="term" value="F:hydrolase activity"/>
    <property type="evidence" value="ECO:0007669"/>
    <property type="project" value="InterPro"/>
</dbReference>
<keyword evidence="1" id="KW-0456">Lyase</keyword>
<dbReference type="InterPro" id="IPR032466">
    <property type="entry name" value="Metal_Hydrolase"/>
</dbReference>
<gene>
    <name evidence="3" type="ORF">GV68_02745</name>
</gene>
<dbReference type="AlphaFoldDB" id="A0A922P2D4"/>
<dbReference type="InterPro" id="IPR032465">
    <property type="entry name" value="ACMSD"/>
</dbReference>
<sequence length="342" mass="38310">MIIDCHGHYTTAPKALQAFRARQLEAFKAKVAAPHNDELVISDDDIRQTLEDNQVRLQQERGTDVTLFSPGAGKMAHHEGDVKVSHQWAEVSNDLIYRATRIFPKSFVGVCQLPQSPGVPPANCIAELERCVTQLGFVGCNLNPDPSGGYWTDPPLTDRQWYPLYEKLVDLDVPAMVHVASSCNPCFHGTGAHYLAADTTAFMQLLLSDLFKDFPTLKFIIPHGGGAVPYHWGRYRGLAQDLKRPPLPELLLDNVFFDTCVYHDPGVQLLTKVIPVKNVLFASEMIGAVKGIDPETGHRFDDTKRYIDNVPWLTDEDRHKIYYENVLNVYPRLGAALARMNS</sequence>
<dbReference type="InterPro" id="IPR006680">
    <property type="entry name" value="Amidohydro-rel"/>
</dbReference>
<evidence type="ECO:0000313" key="3">
    <source>
        <dbReference type="EMBL" id="KEQ08237.1"/>
    </source>
</evidence>
<dbReference type="RefSeq" id="WP_037168482.1">
    <property type="nucleotide sequence ID" value="NZ_JOKI01000024.1"/>
</dbReference>
<comment type="caution">
    <text evidence="3">The sequence shown here is derived from an EMBL/GenBank/DDBJ whole genome shotgun (WGS) entry which is preliminary data.</text>
</comment>
<keyword evidence="4" id="KW-1185">Reference proteome</keyword>
<dbReference type="SUPFAM" id="SSF51556">
    <property type="entry name" value="Metallo-dependent hydrolases"/>
    <property type="match status" value="1"/>
</dbReference>
<dbReference type="PANTHER" id="PTHR21240:SF28">
    <property type="entry name" value="ISO-OROTATE DECARBOXYLASE (EUROFUNG)"/>
    <property type="match status" value="1"/>
</dbReference>
<dbReference type="Gene3D" id="3.20.20.140">
    <property type="entry name" value="Metal-dependent hydrolases"/>
    <property type="match status" value="1"/>
</dbReference>
<protein>
    <submittedName>
        <fullName evidence="3">4-oxalomesaconate hydratase</fullName>
    </submittedName>
</protein>
<dbReference type="PANTHER" id="PTHR21240">
    <property type="entry name" value="2-AMINO-3-CARBOXYLMUCONATE-6-SEMIALDEHYDE DECARBOXYLASE"/>
    <property type="match status" value="1"/>
</dbReference>
<dbReference type="GO" id="GO:0005737">
    <property type="term" value="C:cytoplasm"/>
    <property type="evidence" value="ECO:0007669"/>
    <property type="project" value="TreeGrafter"/>
</dbReference>
<evidence type="ECO:0000259" key="2">
    <source>
        <dbReference type="Pfam" id="PF04909"/>
    </source>
</evidence>
<accession>A0A922P2D4</accession>
<dbReference type="OrthoDB" id="149172at2"/>
<organism evidence="3 4">
    <name type="scientific">Pseudorhizobium pelagicum</name>
    <dbReference type="NCBI Taxonomy" id="1509405"/>
    <lineage>
        <taxon>Bacteria</taxon>
        <taxon>Pseudomonadati</taxon>
        <taxon>Pseudomonadota</taxon>
        <taxon>Alphaproteobacteria</taxon>
        <taxon>Hyphomicrobiales</taxon>
        <taxon>Rhizobiaceae</taxon>
        <taxon>Rhizobium/Agrobacterium group</taxon>
        <taxon>Pseudorhizobium</taxon>
    </lineage>
</organism>
<dbReference type="EMBL" id="JOKJ01000010">
    <property type="protein sequence ID" value="KEQ08237.1"/>
    <property type="molecule type" value="Genomic_DNA"/>
</dbReference>